<dbReference type="Pfam" id="PF10881">
    <property type="entry name" value="DUF2726"/>
    <property type="match status" value="1"/>
</dbReference>
<dbReference type="CDD" id="cd17934">
    <property type="entry name" value="DEXXQc_Upf1-like"/>
    <property type="match status" value="1"/>
</dbReference>
<dbReference type="InterPro" id="IPR024402">
    <property type="entry name" value="DUF2726"/>
</dbReference>
<dbReference type="SUPFAM" id="SSF52540">
    <property type="entry name" value="P-loop containing nucleoside triphosphate hydrolases"/>
    <property type="match status" value="1"/>
</dbReference>
<dbReference type="GO" id="GO:0004386">
    <property type="term" value="F:helicase activity"/>
    <property type="evidence" value="ECO:0007669"/>
    <property type="project" value="InterPro"/>
</dbReference>
<evidence type="ECO:0000313" key="5">
    <source>
        <dbReference type="EMBL" id="MBO8469963.1"/>
    </source>
</evidence>
<dbReference type="Gene3D" id="3.40.50.300">
    <property type="entry name" value="P-loop containing nucleotide triphosphate hydrolases"/>
    <property type="match status" value="3"/>
</dbReference>
<accession>A0A9D9IDS5</accession>
<sequence>MDRADGLIFLKDEEKTEKIKDIKPEDDGRHFSVRFAGSPNIYSYRQEDVYFEESIRHDGTSCQIVYNGKLFPRINEFYTYPSPYIYFKRDNKSYFLPLDKISIRHSCLGSECARNVLSYLKDISHLSRFSDGKELLSSYYEKIDFIDENSVLAAYLSPDASIDDKIEHNTIIFPFGCNRSQIHAVKNAMENRISIIQGPPGTGKTQTILTIIANLLINGKTAEIVSNNNSAVDNVREKLESAGLSLFLAQLGKRDNKDSFLNNQTGVYPDMEGWQLSIFNRKKHLDEIKELTDKLEKLYEKKELLCRKREDLADLKTEKQHFLDSTNIDTPQSQQEMTITSSRLLKLSYTCKSYFEKHGKLSLLLRIRLAFIDKVITWKQSGGDWNSIFFLLDKLFYSALENELTKEISELEAYLNSNSTSEMENKLRLLSISILKDNLFRKYGNRTERIVFDDDDIWKDPNGFLKEYPIITSTSFSSHTALSGACYDYVIIDEASQCDIATGALSLLSARNAVIVGDSKQLSNIVPDDIKEEADSIFSRYAINTAYDYSKHSFLDSIEILFKNAPSVLLREHYRCHPDIIGFCNERFYDNQLLIMTEPANTLTEPISAFLTKEGFHSRNHMNLRQTELIKTEILPQIQNGESVGVITPYNANADLIQSETGLFSSTVHKFQGRELDTIIYSTSDDIVNEFSDDSALINVAVSRAKKHFILVASSNQQESSSNIQALIDYINYHNFTIKHSSISSVFDLLYSQYEMQRISYIKEHGKISEYDSENLMYALITDLLIEEHEDLAVIPHYPLAYLFRDQSIMNSEEKEYIYRTGTHIDFLIYRKIGKIPVVAIEVDGFHFHEKHTTQHKRDILKNGIFNKYGLTLLRFQTNGSNEKERLRKALQN</sequence>
<gene>
    <name evidence="5" type="ORF">IAA72_09295</name>
</gene>
<comment type="caution">
    <text evidence="5">The sequence shown here is derived from an EMBL/GenBank/DDBJ whole genome shotgun (WGS) entry which is preliminary data.</text>
</comment>
<name>A0A9D9IDS5_9SPIO</name>
<dbReference type="InterPro" id="IPR041677">
    <property type="entry name" value="DNA2/NAM7_AAA_11"/>
</dbReference>
<evidence type="ECO:0000256" key="1">
    <source>
        <dbReference type="SAM" id="Coils"/>
    </source>
</evidence>
<dbReference type="EMBL" id="JADIMF010000151">
    <property type="protein sequence ID" value="MBO8469963.1"/>
    <property type="molecule type" value="Genomic_DNA"/>
</dbReference>
<dbReference type="Pfam" id="PF13086">
    <property type="entry name" value="AAA_11"/>
    <property type="match status" value="1"/>
</dbReference>
<dbReference type="InterPro" id="IPR045055">
    <property type="entry name" value="DNA2/NAM7-like"/>
</dbReference>
<dbReference type="AlphaFoldDB" id="A0A9D9IDS5"/>
<dbReference type="Proteomes" id="UP000810292">
    <property type="component" value="Unassembled WGS sequence"/>
</dbReference>
<protein>
    <submittedName>
        <fullName evidence="5">AAA family ATPase</fullName>
    </submittedName>
</protein>
<dbReference type="PANTHER" id="PTHR10887">
    <property type="entry name" value="DNA2/NAM7 HELICASE FAMILY"/>
    <property type="match status" value="1"/>
</dbReference>
<dbReference type="Pfam" id="PF13087">
    <property type="entry name" value="AAA_12"/>
    <property type="match status" value="1"/>
</dbReference>
<dbReference type="InterPro" id="IPR041679">
    <property type="entry name" value="DNA2/NAM7-like_C"/>
</dbReference>
<proteinExistence type="predicted"/>
<dbReference type="InterPro" id="IPR027417">
    <property type="entry name" value="P-loop_NTPase"/>
</dbReference>
<evidence type="ECO:0000259" key="4">
    <source>
        <dbReference type="Pfam" id="PF13087"/>
    </source>
</evidence>
<dbReference type="Gene3D" id="3.40.960.10">
    <property type="entry name" value="VSR Endonuclease"/>
    <property type="match status" value="1"/>
</dbReference>
<feature type="coiled-coil region" evidence="1">
    <location>
        <begin position="281"/>
        <end position="308"/>
    </location>
</feature>
<keyword evidence="1" id="KW-0175">Coiled coil</keyword>
<reference evidence="5" key="2">
    <citation type="journal article" date="2021" name="PeerJ">
        <title>Extensive microbial diversity within the chicken gut microbiome revealed by metagenomics and culture.</title>
        <authorList>
            <person name="Gilroy R."/>
            <person name="Ravi A."/>
            <person name="Getino M."/>
            <person name="Pursley I."/>
            <person name="Horton D.L."/>
            <person name="Alikhan N.F."/>
            <person name="Baker D."/>
            <person name="Gharbi K."/>
            <person name="Hall N."/>
            <person name="Watson M."/>
            <person name="Adriaenssens E.M."/>
            <person name="Foster-Nyarko E."/>
            <person name="Jarju S."/>
            <person name="Secka A."/>
            <person name="Antonio M."/>
            <person name="Oren A."/>
            <person name="Chaudhuri R.R."/>
            <person name="La Ragione R."/>
            <person name="Hildebrand F."/>
            <person name="Pallen M.J."/>
        </authorList>
    </citation>
    <scope>NUCLEOTIDE SEQUENCE</scope>
    <source>
        <strain evidence="5">14700</strain>
    </source>
</reference>
<dbReference type="CDD" id="cd18808">
    <property type="entry name" value="SF1_C_Upf1"/>
    <property type="match status" value="1"/>
</dbReference>
<feature type="domain" description="DNA2/NAM7 helicase helicase" evidence="3">
    <location>
        <begin position="177"/>
        <end position="524"/>
    </location>
</feature>
<evidence type="ECO:0000313" key="6">
    <source>
        <dbReference type="Proteomes" id="UP000810292"/>
    </source>
</evidence>
<feature type="domain" description="DNA2/NAM7 helicase-like C-terminal" evidence="4">
    <location>
        <begin position="564"/>
        <end position="715"/>
    </location>
</feature>
<dbReference type="InterPro" id="IPR047187">
    <property type="entry name" value="SF1_C_Upf1"/>
</dbReference>
<dbReference type="PANTHER" id="PTHR10887:SF530">
    <property type="entry name" value="SUPERFAMILY I DNA HELICASES"/>
    <property type="match status" value="1"/>
</dbReference>
<evidence type="ECO:0000259" key="2">
    <source>
        <dbReference type="Pfam" id="PF10881"/>
    </source>
</evidence>
<feature type="domain" description="DUF2726" evidence="2">
    <location>
        <begin position="772"/>
        <end position="891"/>
    </location>
</feature>
<organism evidence="5 6">
    <name type="scientific">Candidatus Ornithospirochaeta stercoravium</name>
    <dbReference type="NCBI Taxonomy" id="2840897"/>
    <lineage>
        <taxon>Bacteria</taxon>
        <taxon>Pseudomonadati</taxon>
        <taxon>Spirochaetota</taxon>
        <taxon>Spirochaetia</taxon>
        <taxon>Spirochaetales</taxon>
        <taxon>Spirochaetaceae</taxon>
        <taxon>Spirochaetaceae incertae sedis</taxon>
        <taxon>Candidatus Ornithospirochaeta</taxon>
    </lineage>
</organism>
<evidence type="ECO:0000259" key="3">
    <source>
        <dbReference type="Pfam" id="PF13086"/>
    </source>
</evidence>
<reference evidence="5" key="1">
    <citation type="submission" date="2020-10" db="EMBL/GenBank/DDBJ databases">
        <authorList>
            <person name="Gilroy R."/>
        </authorList>
    </citation>
    <scope>NUCLEOTIDE SEQUENCE</scope>
    <source>
        <strain evidence="5">14700</strain>
    </source>
</reference>